<evidence type="ECO:0000259" key="2">
    <source>
        <dbReference type="Pfam" id="PF25231"/>
    </source>
</evidence>
<dbReference type="RefSeq" id="WP_089815367.1">
    <property type="nucleotide sequence ID" value="NZ_FOZK01000001.1"/>
</dbReference>
<keyword evidence="1" id="KW-0472">Membrane</keyword>
<reference evidence="3 4" key="1">
    <citation type="submission" date="2016-10" db="EMBL/GenBank/DDBJ databases">
        <authorList>
            <person name="de Groot N.N."/>
        </authorList>
    </citation>
    <scope>NUCLEOTIDE SEQUENCE [LARGE SCALE GENOMIC DNA]</scope>
    <source>
        <strain evidence="3 4">CGMCC 1.10457</strain>
    </source>
</reference>
<feature type="transmembrane region" description="Helical" evidence="1">
    <location>
        <begin position="46"/>
        <end position="67"/>
    </location>
</feature>
<dbReference type="STRING" id="767519.SAMN05216559_1505"/>
<keyword evidence="4" id="KW-1185">Reference proteome</keyword>
<organism evidence="3 4">
    <name type="scientific">Halomicrobium zhouii</name>
    <dbReference type="NCBI Taxonomy" id="767519"/>
    <lineage>
        <taxon>Archaea</taxon>
        <taxon>Methanobacteriati</taxon>
        <taxon>Methanobacteriota</taxon>
        <taxon>Stenosarchaea group</taxon>
        <taxon>Halobacteria</taxon>
        <taxon>Halobacteriales</taxon>
        <taxon>Haloarculaceae</taxon>
        <taxon>Halomicrobium</taxon>
    </lineage>
</organism>
<accession>A0A1I6KSZ7</accession>
<protein>
    <recommendedName>
        <fullName evidence="2">DUF7847 domain-containing protein</fullName>
    </recommendedName>
</protein>
<feature type="domain" description="DUF7847" evidence="2">
    <location>
        <begin position="1"/>
        <end position="264"/>
    </location>
</feature>
<feature type="transmembrane region" description="Helical" evidence="1">
    <location>
        <begin position="237"/>
        <end position="260"/>
    </location>
</feature>
<feature type="transmembrane region" description="Helical" evidence="1">
    <location>
        <begin position="20"/>
        <end position="40"/>
    </location>
</feature>
<evidence type="ECO:0000313" key="4">
    <source>
        <dbReference type="Proteomes" id="UP000199062"/>
    </source>
</evidence>
<dbReference type="OrthoDB" id="241125at2157"/>
<keyword evidence="1" id="KW-1133">Transmembrane helix</keyword>
<keyword evidence="1" id="KW-0812">Transmembrane</keyword>
<proteinExistence type="predicted"/>
<evidence type="ECO:0000313" key="3">
    <source>
        <dbReference type="EMBL" id="SFR94349.1"/>
    </source>
</evidence>
<dbReference type="InterPro" id="IPR057169">
    <property type="entry name" value="DUF7847"/>
</dbReference>
<dbReference type="Pfam" id="PF25231">
    <property type="entry name" value="DUF7847"/>
    <property type="match status" value="1"/>
</dbReference>
<feature type="transmembrane region" description="Helical" evidence="1">
    <location>
        <begin position="133"/>
        <end position="164"/>
    </location>
</feature>
<dbReference type="AlphaFoldDB" id="A0A1I6KSZ7"/>
<dbReference type="Proteomes" id="UP000199062">
    <property type="component" value="Unassembled WGS sequence"/>
</dbReference>
<feature type="transmembrane region" description="Helical" evidence="1">
    <location>
        <begin position="184"/>
        <end position="210"/>
    </location>
</feature>
<sequence>MGVIGSLSTGVGSLKRNPVIWILVFAYSLAGAGLSALQVIDPWLVLAGSAVFLFAVPFYLGGIIGTLEEGLHGRATVGRFFSAGTSNYLSIFGGTIVLGIVTFVLYFVVGFVGLILSIFVLGFGSMADVTSAAVAVLLVGVLLSLLVVLLPWFFLQFFPAAVVVDDLGLVDSFKRSGSLVKNNFLSVVGFDLLAFLISLVSYIPTVYMLALSADDPRSLENAGQTALHALSTTELGIYLAMTVVLGTIVYAVSHAFYVAYYDQLPR</sequence>
<name>A0A1I6KSZ7_9EURY</name>
<gene>
    <name evidence="3" type="ORF">SAMN05216559_1505</name>
</gene>
<dbReference type="EMBL" id="FOZK01000001">
    <property type="protein sequence ID" value="SFR94349.1"/>
    <property type="molecule type" value="Genomic_DNA"/>
</dbReference>
<feature type="transmembrane region" description="Helical" evidence="1">
    <location>
        <begin position="88"/>
        <end position="121"/>
    </location>
</feature>
<evidence type="ECO:0000256" key="1">
    <source>
        <dbReference type="SAM" id="Phobius"/>
    </source>
</evidence>